<dbReference type="InterPro" id="IPR016817">
    <property type="entry name" value="MannP-dilichol_defect-1"/>
</dbReference>
<dbReference type="Pfam" id="PF04193">
    <property type="entry name" value="PQ-loop"/>
    <property type="match status" value="1"/>
</dbReference>
<dbReference type="PIRSF" id="PIRSF023381">
    <property type="entry name" value="MannP-dilichol_defect-1p"/>
    <property type="match status" value="1"/>
</dbReference>
<comment type="caution">
    <text evidence="7">The sequence shown here is derived from an EMBL/GenBank/DDBJ whole genome shotgun (WGS) entry which is preliminary data.</text>
</comment>
<evidence type="ECO:0000256" key="1">
    <source>
        <dbReference type="ARBA" id="ARBA00004141"/>
    </source>
</evidence>
<dbReference type="SMART" id="SM00679">
    <property type="entry name" value="CTNS"/>
    <property type="match status" value="2"/>
</dbReference>
<accession>A0AAD8E8D4</accession>
<keyword evidence="4 5" id="KW-0472">Membrane</keyword>
<keyword evidence="2 5" id="KW-0812">Transmembrane</keyword>
<feature type="transmembrane region" description="Helical" evidence="6">
    <location>
        <begin position="36"/>
        <end position="54"/>
    </location>
</feature>
<feature type="transmembrane region" description="Helical" evidence="6">
    <location>
        <begin position="66"/>
        <end position="86"/>
    </location>
</feature>
<keyword evidence="3 5" id="KW-1133">Transmembrane helix</keyword>
<dbReference type="PANTHER" id="PTHR12226:SF3">
    <property type="entry name" value="SOLUTE CARRIER FAMILY 66 MEMBER 3"/>
    <property type="match status" value="1"/>
</dbReference>
<dbReference type="Gene3D" id="1.20.1280.290">
    <property type="match status" value="1"/>
</dbReference>
<dbReference type="Proteomes" id="UP001233999">
    <property type="component" value="Unassembled WGS sequence"/>
</dbReference>
<evidence type="ECO:0000256" key="4">
    <source>
        <dbReference type="ARBA" id="ARBA00023136"/>
    </source>
</evidence>
<dbReference type="EMBL" id="JASPKZ010008339">
    <property type="protein sequence ID" value="KAJ9580422.1"/>
    <property type="molecule type" value="Genomic_DNA"/>
</dbReference>
<feature type="transmembrane region" description="Helical" evidence="6">
    <location>
        <begin position="177"/>
        <end position="200"/>
    </location>
</feature>
<dbReference type="AlphaFoldDB" id="A0AAD8E8D4"/>
<evidence type="ECO:0000256" key="2">
    <source>
        <dbReference type="ARBA" id="ARBA00022692"/>
    </source>
</evidence>
<gene>
    <name evidence="7" type="ORF">L9F63_024398</name>
</gene>
<organism evidence="7 8">
    <name type="scientific">Diploptera punctata</name>
    <name type="common">Pacific beetle cockroach</name>
    <dbReference type="NCBI Taxonomy" id="6984"/>
    <lineage>
        <taxon>Eukaryota</taxon>
        <taxon>Metazoa</taxon>
        <taxon>Ecdysozoa</taxon>
        <taxon>Arthropoda</taxon>
        <taxon>Hexapoda</taxon>
        <taxon>Insecta</taxon>
        <taxon>Pterygota</taxon>
        <taxon>Neoptera</taxon>
        <taxon>Polyneoptera</taxon>
        <taxon>Dictyoptera</taxon>
        <taxon>Blattodea</taxon>
        <taxon>Blaberoidea</taxon>
        <taxon>Blaberidae</taxon>
        <taxon>Diplopterinae</taxon>
        <taxon>Diploptera</taxon>
    </lineage>
</organism>
<feature type="transmembrane region" description="Helical" evidence="6">
    <location>
        <begin position="91"/>
        <end position="112"/>
    </location>
</feature>
<dbReference type="PANTHER" id="PTHR12226">
    <property type="entry name" value="MANNOSE-P-DOLICHOL UTILIZATION DEFECT 1 LEC35 -RELATED"/>
    <property type="match status" value="1"/>
</dbReference>
<name>A0AAD8E8D4_DIPPU</name>
<evidence type="ECO:0000256" key="6">
    <source>
        <dbReference type="SAM" id="Phobius"/>
    </source>
</evidence>
<keyword evidence="8" id="KW-1185">Reference proteome</keyword>
<feature type="transmembrane region" description="Helical" evidence="6">
    <location>
        <begin position="6"/>
        <end position="24"/>
    </location>
</feature>
<evidence type="ECO:0000256" key="5">
    <source>
        <dbReference type="PIRNR" id="PIRNR023381"/>
    </source>
</evidence>
<evidence type="ECO:0000256" key="3">
    <source>
        <dbReference type="ARBA" id="ARBA00022989"/>
    </source>
</evidence>
<dbReference type="GO" id="GO:0016020">
    <property type="term" value="C:membrane"/>
    <property type="evidence" value="ECO:0007669"/>
    <property type="project" value="UniProtKB-SubCell"/>
</dbReference>
<comment type="subcellular location">
    <subcellularLocation>
        <location evidence="1 5">Membrane</location>
        <topology evidence="1 5">Multi-pass membrane protein</topology>
    </subcellularLocation>
</comment>
<dbReference type="InterPro" id="IPR006603">
    <property type="entry name" value="PQ-loop_rpt"/>
</dbReference>
<sequence>MGFLEILSDVLSIITISLCLILKIPQIINLVKVKSAVGINLYALLLELTSYTIMTCYNYCNNYALLSYMEYPIILVQEIILISLVLKYMGLLGNISFALFGVYLGITGAFMSTLLPKWILSLLAPCCTPVSASSKVVQLLEILRTKNAESISILTWFLSAFTNLTRVFTIYMDSADVTLLVNFSVSVLLSTSIMLSAMYYKHPKKV</sequence>
<protein>
    <recommendedName>
        <fullName evidence="5">Solute carrier family 66 member 3</fullName>
    </recommendedName>
</protein>
<proteinExistence type="predicted"/>
<reference evidence="7" key="1">
    <citation type="journal article" date="2023" name="IScience">
        <title>Live-bearing cockroach genome reveals convergent evolutionary mechanisms linked to viviparity in insects and beyond.</title>
        <authorList>
            <person name="Fouks B."/>
            <person name="Harrison M.C."/>
            <person name="Mikhailova A.A."/>
            <person name="Marchal E."/>
            <person name="English S."/>
            <person name="Carruthers M."/>
            <person name="Jennings E.C."/>
            <person name="Chiamaka E.L."/>
            <person name="Frigard R.A."/>
            <person name="Pippel M."/>
            <person name="Attardo G.M."/>
            <person name="Benoit J.B."/>
            <person name="Bornberg-Bauer E."/>
            <person name="Tobe S.S."/>
        </authorList>
    </citation>
    <scope>NUCLEOTIDE SEQUENCE</scope>
    <source>
        <strain evidence="7">Stay&amp;Tobe</strain>
    </source>
</reference>
<evidence type="ECO:0000313" key="7">
    <source>
        <dbReference type="EMBL" id="KAJ9580422.1"/>
    </source>
</evidence>
<evidence type="ECO:0000313" key="8">
    <source>
        <dbReference type="Proteomes" id="UP001233999"/>
    </source>
</evidence>
<reference evidence="7" key="2">
    <citation type="submission" date="2023-05" db="EMBL/GenBank/DDBJ databases">
        <authorList>
            <person name="Fouks B."/>
        </authorList>
    </citation>
    <scope>NUCLEOTIDE SEQUENCE</scope>
    <source>
        <strain evidence="7">Stay&amp;Tobe</strain>
        <tissue evidence="7">Testes</tissue>
    </source>
</reference>